<comment type="caution">
    <text evidence="1">The sequence shown here is derived from an EMBL/GenBank/DDBJ whole genome shotgun (WGS) entry which is preliminary data.</text>
</comment>
<dbReference type="Proteomes" id="UP000789525">
    <property type="component" value="Unassembled WGS sequence"/>
</dbReference>
<name>A0ACA9KPM3_9GLOM</name>
<organism evidence="1 2">
    <name type="scientific">Acaulospora colombiana</name>
    <dbReference type="NCBI Taxonomy" id="27376"/>
    <lineage>
        <taxon>Eukaryota</taxon>
        <taxon>Fungi</taxon>
        <taxon>Fungi incertae sedis</taxon>
        <taxon>Mucoromycota</taxon>
        <taxon>Glomeromycotina</taxon>
        <taxon>Glomeromycetes</taxon>
        <taxon>Diversisporales</taxon>
        <taxon>Acaulosporaceae</taxon>
        <taxon>Acaulospora</taxon>
    </lineage>
</organism>
<accession>A0ACA9KPM3</accession>
<reference evidence="1" key="1">
    <citation type="submission" date="2021-06" db="EMBL/GenBank/DDBJ databases">
        <authorList>
            <person name="Kallberg Y."/>
            <person name="Tangrot J."/>
            <person name="Rosling A."/>
        </authorList>
    </citation>
    <scope>NUCLEOTIDE SEQUENCE</scope>
    <source>
        <strain evidence="1">CL356</strain>
    </source>
</reference>
<gene>
    <name evidence="1" type="ORF">ACOLOM_LOCUS2097</name>
</gene>
<evidence type="ECO:0000313" key="1">
    <source>
        <dbReference type="EMBL" id="CAG8483895.1"/>
    </source>
</evidence>
<proteinExistence type="predicted"/>
<sequence length="214" mass="25154">MLQASTLKRRLKALIVEFERARKTWFELGDDGLTLANSLINLRLQERYHKLSSKVEFPACCSSVLDDSLDSKEKWDENFENLGEIISNLSQSLHQILEKMASQYTKMKIQIVQVEFLLEEACESLGEEFVYNIPLYSTCTLETFVHHFVGIFNMFTREIDLKNKIFLSIQNVNHEQAMVLLSTWLNQPYINNDRIREFERICELELEFDEKITT</sequence>
<evidence type="ECO:0000313" key="2">
    <source>
        <dbReference type="Proteomes" id="UP000789525"/>
    </source>
</evidence>
<keyword evidence="2" id="KW-1185">Reference proteome</keyword>
<protein>
    <submittedName>
        <fullName evidence="1">7396_t:CDS:1</fullName>
    </submittedName>
</protein>
<dbReference type="EMBL" id="CAJVPT010002580">
    <property type="protein sequence ID" value="CAG8483895.1"/>
    <property type="molecule type" value="Genomic_DNA"/>
</dbReference>